<dbReference type="AlphaFoldDB" id="A0A7G2EBK2"/>
<feature type="region of interest" description="Disordered" evidence="1">
    <location>
        <begin position="142"/>
        <end position="177"/>
    </location>
</feature>
<evidence type="ECO:0000256" key="1">
    <source>
        <dbReference type="SAM" id="MobiDB-lite"/>
    </source>
</evidence>
<evidence type="ECO:0000313" key="3">
    <source>
        <dbReference type="Proteomes" id="UP000516314"/>
    </source>
</evidence>
<reference evidence="2 3" key="1">
    <citation type="submission" date="2020-09" db="EMBL/GenBank/DDBJ databases">
        <authorList>
            <person name="Ashkenazy H."/>
        </authorList>
    </citation>
    <scope>NUCLEOTIDE SEQUENCE [LARGE SCALE GENOMIC DNA]</scope>
    <source>
        <strain evidence="3">cv. Cdm-0</strain>
    </source>
</reference>
<accession>A0A7G2EBK2</accession>
<dbReference type="Proteomes" id="UP000516314">
    <property type="component" value="Chromosome 2"/>
</dbReference>
<proteinExistence type="predicted"/>
<gene>
    <name evidence="2" type="ORF">AT9943_LOCUS6455</name>
</gene>
<dbReference type="EMBL" id="LR881467">
    <property type="protein sequence ID" value="CAD5318218.1"/>
    <property type="molecule type" value="Genomic_DNA"/>
</dbReference>
<evidence type="ECO:0000313" key="2">
    <source>
        <dbReference type="EMBL" id="CAD5318218.1"/>
    </source>
</evidence>
<name>A0A7G2EBK2_ARATH</name>
<sequence length="177" mass="20598">MGQAKVVAGRSQRELEFPLHRVNLPRAVEPTLPWMRSPVQGEIELDFVPEPRDFIPGEVVYPQKFFAYEVLSSEMWIINMQRIEGVTPNYSLSCRTWREEMRRMEAHPKDWVCYGFDKVADIPLPLRKWCVEYDGSSPYFKPWPESSDSTGDGGADDDFLWRVDDNPVKNPPDTLFQ</sequence>
<organism evidence="2 3">
    <name type="scientific">Arabidopsis thaliana</name>
    <name type="common">Mouse-ear cress</name>
    <dbReference type="NCBI Taxonomy" id="3702"/>
    <lineage>
        <taxon>Eukaryota</taxon>
        <taxon>Viridiplantae</taxon>
        <taxon>Streptophyta</taxon>
        <taxon>Embryophyta</taxon>
        <taxon>Tracheophyta</taxon>
        <taxon>Spermatophyta</taxon>
        <taxon>Magnoliopsida</taxon>
        <taxon>eudicotyledons</taxon>
        <taxon>Gunneridae</taxon>
        <taxon>Pentapetalae</taxon>
        <taxon>rosids</taxon>
        <taxon>malvids</taxon>
        <taxon>Brassicales</taxon>
        <taxon>Brassicaceae</taxon>
        <taxon>Camelineae</taxon>
        <taxon>Arabidopsis</taxon>
    </lineage>
</organism>
<protein>
    <submittedName>
        <fullName evidence="2">(thale cress) hypothetical protein</fullName>
    </submittedName>
</protein>